<organism evidence="1 2">
    <name type="scientific">Paenibacillus algorifonticola</name>
    <dbReference type="NCBI Taxonomy" id="684063"/>
    <lineage>
        <taxon>Bacteria</taxon>
        <taxon>Bacillati</taxon>
        <taxon>Bacillota</taxon>
        <taxon>Bacilli</taxon>
        <taxon>Bacillales</taxon>
        <taxon>Paenibacillaceae</taxon>
        <taxon>Paenibacillus</taxon>
    </lineage>
</organism>
<keyword evidence="2" id="KW-1185">Reference proteome</keyword>
<dbReference type="EMBL" id="FONN01000019">
    <property type="protein sequence ID" value="SFF22516.1"/>
    <property type="molecule type" value="Genomic_DNA"/>
</dbReference>
<protein>
    <submittedName>
        <fullName evidence="1">Uncharacterized protein</fullName>
    </submittedName>
</protein>
<dbReference type="AlphaFoldDB" id="A0A1I2H129"/>
<reference evidence="2" key="1">
    <citation type="submission" date="2016-10" db="EMBL/GenBank/DDBJ databases">
        <authorList>
            <person name="Varghese N."/>
            <person name="Submissions S."/>
        </authorList>
    </citation>
    <scope>NUCLEOTIDE SEQUENCE [LARGE SCALE GENOMIC DNA]</scope>
    <source>
        <strain evidence="2">CGMCC 1.10223</strain>
    </source>
</reference>
<sequence length="109" mass="11983">MDKQALINRLLELPSEIAAAEDIVLQEHMLVVSAKESLQQKEDSLLLGNVIDGKNAEIRAAQVRQFTEHEREALADAEMRLKNAVARLGKGKDELRALRAVADLLKGAA</sequence>
<dbReference type="RefSeq" id="WP_046233707.1">
    <property type="nucleotide sequence ID" value="NZ_FONN01000019.1"/>
</dbReference>
<dbReference type="Proteomes" id="UP000183410">
    <property type="component" value="Unassembled WGS sequence"/>
</dbReference>
<evidence type="ECO:0000313" key="2">
    <source>
        <dbReference type="Proteomes" id="UP000183410"/>
    </source>
</evidence>
<accession>A0A1I2H129</accession>
<name>A0A1I2H129_9BACL</name>
<evidence type="ECO:0000313" key="1">
    <source>
        <dbReference type="EMBL" id="SFF22516.1"/>
    </source>
</evidence>
<gene>
    <name evidence="1" type="ORF">SAMN04487969_11924</name>
</gene>
<dbReference type="OrthoDB" id="2625231at2"/>
<proteinExistence type="predicted"/>